<dbReference type="EMBL" id="FNAN01000001">
    <property type="protein sequence ID" value="SDD54890.1"/>
    <property type="molecule type" value="Genomic_DNA"/>
</dbReference>
<reference evidence="2" key="1">
    <citation type="submission" date="2016-10" db="EMBL/GenBank/DDBJ databases">
        <authorList>
            <person name="Varghese N."/>
            <person name="Submissions S."/>
        </authorList>
    </citation>
    <scope>NUCLEOTIDE SEQUENCE [LARGE SCALE GENOMIC DNA]</scope>
    <source>
        <strain evidence="2">DSM 25329</strain>
    </source>
</reference>
<dbReference type="Proteomes" id="UP000198748">
    <property type="component" value="Unassembled WGS sequence"/>
</dbReference>
<gene>
    <name evidence="1" type="ORF">SAMN04487996_101291</name>
</gene>
<accession>A0A1G6VMM7</accession>
<sequence>MMLIRMQSYTASGTPIIVILPILAAPIPYFSISSLTASLTALTRELTLSFTSTAEM</sequence>
<evidence type="ECO:0000313" key="2">
    <source>
        <dbReference type="Proteomes" id="UP000198748"/>
    </source>
</evidence>
<keyword evidence="2" id="KW-1185">Reference proteome</keyword>
<proteinExistence type="predicted"/>
<organism evidence="1 2">
    <name type="scientific">Dyadobacter soli</name>
    <dbReference type="NCBI Taxonomy" id="659014"/>
    <lineage>
        <taxon>Bacteria</taxon>
        <taxon>Pseudomonadati</taxon>
        <taxon>Bacteroidota</taxon>
        <taxon>Cytophagia</taxon>
        <taxon>Cytophagales</taxon>
        <taxon>Spirosomataceae</taxon>
        <taxon>Dyadobacter</taxon>
    </lineage>
</organism>
<name>A0A1G6VMM7_9BACT</name>
<dbReference type="AlphaFoldDB" id="A0A1G6VMM7"/>
<evidence type="ECO:0000313" key="1">
    <source>
        <dbReference type="EMBL" id="SDD54890.1"/>
    </source>
</evidence>
<protein>
    <submittedName>
        <fullName evidence="1">Uncharacterized protein</fullName>
    </submittedName>
</protein>